<proteinExistence type="predicted"/>
<dbReference type="EMBL" id="KI297755">
    <property type="protein sequence ID" value="ERZ99701.1"/>
    <property type="molecule type" value="Genomic_DNA"/>
</dbReference>
<dbReference type="AlphaFoldDB" id="U9SX55"/>
<protein>
    <submittedName>
        <fullName evidence="1">Uncharacterized protein</fullName>
    </submittedName>
</protein>
<gene>
    <name evidence="1" type="ORF">GLOINDRAFT_87834</name>
</gene>
<sequence length="111" mass="12946">MHSGKCRIDGPVSTTVGYSVGILSTHRKFWKIFKDFRNKDNASELNSIYRTRGSITKVRYIIKVRFFKHYEIGFKSSGNGTTNFDILNFTVHSTAYIYRQVQCISHYCEYV</sequence>
<name>U9SX55_RHIID</name>
<organism evidence="1">
    <name type="scientific">Rhizophagus irregularis (strain DAOM 181602 / DAOM 197198 / MUCL 43194)</name>
    <name type="common">Arbuscular mycorrhizal fungus</name>
    <name type="synonym">Glomus intraradices</name>
    <dbReference type="NCBI Taxonomy" id="747089"/>
    <lineage>
        <taxon>Eukaryota</taxon>
        <taxon>Fungi</taxon>
        <taxon>Fungi incertae sedis</taxon>
        <taxon>Mucoromycota</taxon>
        <taxon>Glomeromycotina</taxon>
        <taxon>Glomeromycetes</taxon>
        <taxon>Glomerales</taxon>
        <taxon>Glomeraceae</taxon>
        <taxon>Rhizophagus</taxon>
    </lineage>
</organism>
<evidence type="ECO:0000313" key="1">
    <source>
        <dbReference type="EMBL" id="ERZ99701.1"/>
    </source>
</evidence>
<accession>U9SX55</accession>
<dbReference type="HOGENOM" id="CLU_2159758_0_0_1"/>
<reference evidence="1" key="1">
    <citation type="submission" date="2013-07" db="EMBL/GenBank/DDBJ databases">
        <title>The genome of an arbuscular mycorrhizal fungus provides insights into the evolution of the oldest plant symbiosis.</title>
        <authorList>
            <consortium name="DOE Joint Genome Institute"/>
            <person name="Tisserant E."/>
            <person name="Malbreil M."/>
            <person name="Kuo A."/>
            <person name="Kohler A."/>
            <person name="Symeonidi A."/>
            <person name="Balestrini R."/>
            <person name="Charron P."/>
            <person name="Duensing N."/>
            <person name="Frei-dit-Frey N."/>
            <person name="Gianinazzi-Pearson V."/>
            <person name="Gilbert B."/>
            <person name="Handa Y."/>
            <person name="Hijri M."/>
            <person name="Kaul R."/>
            <person name="Kawaguchi M."/>
            <person name="Krajinski F."/>
            <person name="Lammers P."/>
            <person name="Lapierre D."/>
            <person name="Masclaux F.G."/>
            <person name="Murat C."/>
            <person name="Morin E."/>
            <person name="Ndikumana S."/>
            <person name="Pagni M."/>
            <person name="Petitpierre D."/>
            <person name="Requena N."/>
            <person name="Rosikiewicz P."/>
            <person name="Riley R."/>
            <person name="Saito K."/>
            <person name="San Clemente H."/>
            <person name="Shapiro H."/>
            <person name="van Tuinen D."/>
            <person name="Becard G."/>
            <person name="Bonfante P."/>
            <person name="Paszkowski U."/>
            <person name="Shachar-Hill Y."/>
            <person name="Young J.P."/>
            <person name="Sanders I.R."/>
            <person name="Henrissat B."/>
            <person name="Rensing S.A."/>
            <person name="Grigoriev I.V."/>
            <person name="Corradi N."/>
            <person name="Roux C."/>
            <person name="Martin F."/>
        </authorList>
    </citation>
    <scope>NUCLEOTIDE SEQUENCE</scope>
    <source>
        <strain evidence="1">DAOM 197198</strain>
    </source>
</reference>